<evidence type="ECO:0000256" key="1">
    <source>
        <dbReference type="SAM" id="MobiDB-lite"/>
    </source>
</evidence>
<dbReference type="EMBL" id="KB706612">
    <property type="protein sequence ID" value="EMR66615.1"/>
    <property type="molecule type" value="Genomic_DNA"/>
</dbReference>
<accession>M7TIT5</accession>
<keyword evidence="3" id="KW-1185">Reference proteome</keyword>
<sequence length="139" mass="15631">MPGNKQPSVHRIGFTQLSSGDPVQTRQPKVKGHPQTTWENAKEDATSSKPKSFKKLFRPKPSESTRADEDTDKDPDKVFWPRDYLLEDEPAAEVWTYGYDADVISGLFKAGNKNSVSQHGRDLAVKLDREIKNQASPHP</sequence>
<dbReference type="OrthoDB" id="194358at2759"/>
<organism evidence="2 3">
    <name type="scientific">Eutypa lata (strain UCR-EL1)</name>
    <name type="common">Grapevine dieback disease fungus</name>
    <name type="synonym">Eutypa armeniacae</name>
    <dbReference type="NCBI Taxonomy" id="1287681"/>
    <lineage>
        <taxon>Eukaryota</taxon>
        <taxon>Fungi</taxon>
        <taxon>Dikarya</taxon>
        <taxon>Ascomycota</taxon>
        <taxon>Pezizomycotina</taxon>
        <taxon>Sordariomycetes</taxon>
        <taxon>Xylariomycetidae</taxon>
        <taxon>Xylariales</taxon>
        <taxon>Diatrypaceae</taxon>
        <taxon>Eutypa</taxon>
    </lineage>
</organism>
<dbReference type="AlphaFoldDB" id="M7TIT5"/>
<gene>
    <name evidence="2" type="ORF">UCREL1_6404</name>
</gene>
<protein>
    <submittedName>
        <fullName evidence="2">Putative nb-arc and ankyrin domain protein</fullName>
    </submittedName>
</protein>
<feature type="compositionally biased region" description="Basic and acidic residues" evidence="1">
    <location>
        <begin position="60"/>
        <end position="78"/>
    </location>
</feature>
<feature type="region of interest" description="Disordered" evidence="1">
    <location>
        <begin position="1"/>
        <end position="78"/>
    </location>
</feature>
<dbReference type="KEGG" id="ela:UCREL1_6404"/>
<evidence type="ECO:0000313" key="3">
    <source>
        <dbReference type="Proteomes" id="UP000012174"/>
    </source>
</evidence>
<reference evidence="3" key="1">
    <citation type="journal article" date="2013" name="Genome Announc.">
        <title>Draft genome sequence of the grapevine dieback fungus Eutypa lata UCR-EL1.</title>
        <authorList>
            <person name="Blanco-Ulate B."/>
            <person name="Rolshausen P.E."/>
            <person name="Cantu D."/>
        </authorList>
    </citation>
    <scope>NUCLEOTIDE SEQUENCE [LARGE SCALE GENOMIC DNA]</scope>
    <source>
        <strain evidence="3">UCR-EL1</strain>
    </source>
</reference>
<dbReference type="HOGENOM" id="CLU_1845099_0_0_1"/>
<feature type="compositionally biased region" description="Polar residues" evidence="1">
    <location>
        <begin position="15"/>
        <end position="27"/>
    </location>
</feature>
<evidence type="ECO:0000313" key="2">
    <source>
        <dbReference type="EMBL" id="EMR66615.1"/>
    </source>
</evidence>
<dbReference type="Proteomes" id="UP000012174">
    <property type="component" value="Unassembled WGS sequence"/>
</dbReference>
<proteinExistence type="predicted"/>
<name>M7TIT5_EUTLA</name>